<reference evidence="1 2" key="1">
    <citation type="submission" date="2020-05" db="EMBL/GenBank/DDBJ databases">
        <title>Identification and distribution of gene clusters putatively required for synthesis of sphingolipid metabolism inhibitors in phylogenetically diverse species of the filamentous fungus Fusarium.</title>
        <authorList>
            <person name="Kim H.-S."/>
            <person name="Busman M."/>
            <person name="Brown D.W."/>
            <person name="Divon H."/>
            <person name="Uhlig S."/>
            <person name="Proctor R.H."/>
        </authorList>
    </citation>
    <scope>NUCLEOTIDE SEQUENCE [LARGE SCALE GENOMIC DNA]</scope>
    <source>
        <strain evidence="1 2">NRRL 66333</strain>
    </source>
</reference>
<protein>
    <submittedName>
        <fullName evidence="1">Uncharacterized protein</fullName>
    </submittedName>
</protein>
<accession>A0A8H5L7Z3</accession>
<keyword evidence="2" id="KW-1185">Reference proteome</keyword>
<dbReference type="Proteomes" id="UP000547976">
    <property type="component" value="Unassembled WGS sequence"/>
</dbReference>
<gene>
    <name evidence="1" type="ORF">FSUBG_12167</name>
</gene>
<dbReference type="OrthoDB" id="5073916at2759"/>
<comment type="caution">
    <text evidence="1">The sequence shown here is derived from an EMBL/GenBank/DDBJ whole genome shotgun (WGS) entry which is preliminary data.</text>
</comment>
<evidence type="ECO:0000313" key="2">
    <source>
        <dbReference type="Proteomes" id="UP000547976"/>
    </source>
</evidence>
<dbReference type="GeneID" id="59311646"/>
<dbReference type="RefSeq" id="XP_036532378.1">
    <property type="nucleotide sequence ID" value="XM_036676928.1"/>
</dbReference>
<proteinExistence type="predicted"/>
<dbReference type="AlphaFoldDB" id="A0A8H5L7Z3"/>
<dbReference type="EMBL" id="JAAOAV010000252">
    <property type="protein sequence ID" value="KAF5586397.1"/>
    <property type="molecule type" value="Genomic_DNA"/>
</dbReference>
<organism evidence="1 2">
    <name type="scientific">Gibberella subglutinans</name>
    <name type="common">Fusarium subglutinans</name>
    <dbReference type="NCBI Taxonomy" id="42677"/>
    <lineage>
        <taxon>Eukaryota</taxon>
        <taxon>Fungi</taxon>
        <taxon>Dikarya</taxon>
        <taxon>Ascomycota</taxon>
        <taxon>Pezizomycotina</taxon>
        <taxon>Sordariomycetes</taxon>
        <taxon>Hypocreomycetidae</taxon>
        <taxon>Hypocreales</taxon>
        <taxon>Nectriaceae</taxon>
        <taxon>Fusarium</taxon>
        <taxon>Fusarium fujikuroi species complex</taxon>
    </lineage>
</organism>
<sequence>MDKAQFFVSPTGSRRVRVWTNISNPEISNGDVEVLGTHGMSPLSTLGYIGRLFDLAAQANRPLIFSTVLCNHEYDYEFETQLLGCFPNFATHLFVVVYEWSTWGRGTVILLNTTDNRFVTFSFHECVPEKMGEFWSIERRQDRVAKFEQWAFLDLDATFSGWPTIRTNARRELARRHASLYSSANAVADLDIARIIHQDMANVIALRQDLCLFNAAYAKYSQILNVPE</sequence>
<evidence type="ECO:0000313" key="1">
    <source>
        <dbReference type="EMBL" id="KAF5586397.1"/>
    </source>
</evidence>
<name>A0A8H5L7Z3_GIBSU</name>